<dbReference type="AlphaFoldDB" id="A0A7S2GVV3"/>
<proteinExistence type="predicted"/>
<organism evidence="2">
    <name type="scientific">Haptolina brevifila</name>
    <dbReference type="NCBI Taxonomy" id="156173"/>
    <lineage>
        <taxon>Eukaryota</taxon>
        <taxon>Haptista</taxon>
        <taxon>Haptophyta</taxon>
        <taxon>Prymnesiophyceae</taxon>
        <taxon>Prymnesiales</taxon>
        <taxon>Prymnesiaceae</taxon>
        <taxon>Haptolina</taxon>
    </lineage>
</organism>
<evidence type="ECO:0000313" key="2">
    <source>
        <dbReference type="EMBL" id="CAD9473083.1"/>
    </source>
</evidence>
<evidence type="ECO:0000256" key="1">
    <source>
        <dbReference type="SAM" id="MobiDB-lite"/>
    </source>
</evidence>
<accession>A0A7S2GVV3</accession>
<name>A0A7S2GVV3_9EUKA</name>
<sequence length="140" mass="14667">MHLPDAWGTVIFAPEAAVNVGQVPSPSDYADSIDTAHAAAMCLYYAQHAHREVHGIFAPTVDTLQAQGLLDEATLARQTVTMELRAEGCGAEGGRVEGDAGGGAEGEQGSRQGFSATARDEQTGAVVSVSNDRFVSIRHE</sequence>
<feature type="region of interest" description="Disordered" evidence="1">
    <location>
        <begin position="90"/>
        <end position="125"/>
    </location>
</feature>
<protein>
    <submittedName>
        <fullName evidence="2">Uncharacterized protein</fullName>
    </submittedName>
</protein>
<reference evidence="2" key="1">
    <citation type="submission" date="2021-01" db="EMBL/GenBank/DDBJ databases">
        <authorList>
            <person name="Corre E."/>
            <person name="Pelletier E."/>
            <person name="Niang G."/>
            <person name="Scheremetjew M."/>
            <person name="Finn R."/>
            <person name="Kale V."/>
            <person name="Holt S."/>
            <person name="Cochrane G."/>
            <person name="Meng A."/>
            <person name="Brown T."/>
            <person name="Cohen L."/>
        </authorList>
    </citation>
    <scope>NUCLEOTIDE SEQUENCE</scope>
    <source>
        <strain evidence="2">UTEX LB 985</strain>
    </source>
</reference>
<dbReference type="EMBL" id="HBGU01042417">
    <property type="protein sequence ID" value="CAD9473083.1"/>
    <property type="molecule type" value="Transcribed_RNA"/>
</dbReference>
<gene>
    <name evidence="2" type="ORF">CBRE1094_LOCUS23115</name>
</gene>